<proteinExistence type="predicted"/>
<organism evidence="2 3">
    <name type="scientific">Photobacterium aphoticum</name>
    <dbReference type="NCBI Taxonomy" id="754436"/>
    <lineage>
        <taxon>Bacteria</taxon>
        <taxon>Pseudomonadati</taxon>
        <taxon>Pseudomonadota</taxon>
        <taxon>Gammaproteobacteria</taxon>
        <taxon>Vibrionales</taxon>
        <taxon>Vibrionaceae</taxon>
        <taxon>Photobacterium</taxon>
    </lineage>
</organism>
<comment type="caution">
    <text evidence="2">The sequence shown here is derived from an EMBL/GenBank/DDBJ whole genome shotgun (WGS) entry which is preliminary data.</text>
</comment>
<dbReference type="EMBL" id="BBMN01000006">
    <property type="protein sequence ID" value="GAL05051.1"/>
    <property type="molecule type" value="Genomic_DNA"/>
</dbReference>
<dbReference type="InterPro" id="IPR000914">
    <property type="entry name" value="SBP_5_dom"/>
</dbReference>
<dbReference type="Gene3D" id="3.90.76.10">
    <property type="entry name" value="Dipeptide-binding Protein, Domain 1"/>
    <property type="match status" value="1"/>
</dbReference>
<dbReference type="Pfam" id="PF00496">
    <property type="entry name" value="SBP_bac_5"/>
    <property type="match status" value="1"/>
</dbReference>
<name>A0A090QQ72_9GAMM</name>
<sequence>MAVDDHTLKVELEKPLPYFVAMTVHTSMKPVNQKVVEKYGDKWTSPDTYVGNGAFQLDKWVVNERIVLKPNTLLG</sequence>
<dbReference type="eggNOG" id="COG4166">
    <property type="taxonomic scope" value="Bacteria"/>
</dbReference>
<dbReference type="SUPFAM" id="SSF53850">
    <property type="entry name" value="Periplasmic binding protein-like II"/>
    <property type="match status" value="1"/>
</dbReference>
<evidence type="ECO:0000313" key="3">
    <source>
        <dbReference type="Proteomes" id="UP000029227"/>
    </source>
</evidence>
<dbReference type="Gene3D" id="3.40.190.10">
    <property type="entry name" value="Periplasmic binding protein-like II"/>
    <property type="match status" value="1"/>
</dbReference>
<dbReference type="Proteomes" id="UP000029227">
    <property type="component" value="Unassembled WGS sequence"/>
</dbReference>
<protein>
    <submittedName>
        <fullName evidence="2">Oligopeptide ABC transporter</fullName>
    </submittedName>
</protein>
<feature type="domain" description="Solute-binding protein family 5" evidence="1">
    <location>
        <begin position="2"/>
        <end position="72"/>
    </location>
</feature>
<reference evidence="2 3" key="1">
    <citation type="journal article" date="2014" name="Genome Announc.">
        <title>Draft Genome Sequences of Two Vibrionaceae Species, Vibrio ponticus C121 and Photobacterium aphoticum C119, Isolated as Coral Reef Microbiota.</title>
        <authorList>
            <person name="Al-saari N."/>
            <person name="Meirelles P.M."/>
            <person name="Mino S."/>
            <person name="Suda W."/>
            <person name="Oshima K."/>
            <person name="Hattori M."/>
            <person name="Ohkuma M."/>
            <person name="Thompson F.L."/>
            <person name="Gomez-Gil B."/>
            <person name="Sawabe T."/>
            <person name="Sawabe T."/>
        </authorList>
    </citation>
    <scope>NUCLEOTIDE SEQUENCE [LARGE SCALE GENOMIC DNA]</scope>
    <source>
        <strain evidence="2 3">JCM 19237</strain>
    </source>
</reference>
<gene>
    <name evidence="2" type="ORF">JCM19237_3434</name>
</gene>
<dbReference type="AlphaFoldDB" id="A0A090QQ72"/>
<evidence type="ECO:0000259" key="1">
    <source>
        <dbReference type="Pfam" id="PF00496"/>
    </source>
</evidence>
<accession>A0A090QQ72</accession>
<evidence type="ECO:0000313" key="2">
    <source>
        <dbReference type="EMBL" id="GAL05051.1"/>
    </source>
</evidence>
<dbReference type="STRING" id="754436.JCM19237_3434"/>